<dbReference type="Proteomes" id="UP000635477">
    <property type="component" value="Unassembled WGS sequence"/>
</dbReference>
<dbReference type="EMBL" id="JABEYC010000836">
    <property type="protein sequence ID" value="KAF4973795.1"/>
    <property type="molecule type" value="Genomic_DNA"/>
</dbReference>
<protein>
    <submittedName>
        <fullName evidence="1">Uncharacterized protein</fullName>
    </submittedName>
</protein>
<dbReference type="AlphaFoldDB" id="A0A8H4UCT0"/>
<reference evidence="1" key="2">
    <citation type="submission" date="2020-05" db="EMBL/GenBank/DDBJ databases">
        <authorList>
            <person name="Kim H.-S."/>
            <person name="Proctor R.H."/>
            <person name="Brown D.W."/>
        </authorList>
    </citation>
    <scope>NUCLEOTIDE SEQUENCE</scope>
    <source>
        <strain evidence="1">NRRL 22465</strain>
    </source>
</reference>
<dbReference type="GO" id="GO:0010008">
    <property type="term" value="C:endosome membrane"/>
    <property type="evidence" value="ECO:0007669"/>
    <property type="project" value="TreeGrafter"/>
</dbReference>
<dbReference type="GO" id="GO:0006661">
    <property type="term" value="P:phosphatidylinositol biosynthetic process"/>
    <property type="evidence" value="ECO:0007669"/>
    <property type="project" value="InterPro"/>
</dbReference>
<dbReference type="InterPro" id="IPR026825">
    <property type="entry name" value="Vac14"/>
</dbReference>
<proteinExistence type="predicted"/>
<organism evidence="1 2">
    <name type="scientific">Fusarium zealandicum</name>
    <dbReference type="NCBI Taxonomy" id="1053134"/>
    <lineage>
        <taxon>Eukaryota</taxon>
        <taxon>Fungi</taxon>
        <taxon>Dikarya</taxon>
        <taxon>Ascomycota</taxon>
        <taxon>Pezizomycotina</taxon>
        <taxon>Sordariomycetes</taxon>
        <taxon>Hypocreomycetidae</taxon>
        <taxon>Hypocreales</taxon>
        <taxon>Nectriaceae</taxon>
        <taxon>Fusarium</taxon>
        <taxon>Fusarium staphyleae species complex</taxon>
    </lineage>
</organism>
<dbReference type="GO" id="GO:0070772">
    <property type="term" value="C:PAS complex"/>
    <property type="evidence" value="ECO:0007669"/>
    <property type="project" value="InterPro"/>
</dbReference>
<gene>
    <name evidence="1" type="ORF">FZEAL_9214</name>
</gene>
<feature type="non-terminal residue" evidence="1">
    <location>
        <position position="1"/>
    </location>
</feature>
<dbReference type="GO" id="GO:0000329">
    <property type="term" value="C:fungal-type vacuole membrane"/>
    <property type="evidence" value="ECO:0007669"/>
    <property type="project" value="TreeGrafter"/>
</dbReference>
<name>A0A8H4UCT0_9HYPO</name>
<dbReference type="OrthoDB" id="5574975at2759"/>
<sequence length="77" mass="8583">MDANIQRALNDKLYDKRKIGALDLERVIRELVTAKDYQRVHDILEQLCNEYAYAVHQPHARNGGLIGLAAAAIALGP</sequence>
<dbReference type="PANTHER" id="PTHR16023:SF0">
    <property type="entry name" value="PROTEIN VAC14 HOMOLOG"/>
    <property type="match status" value="1"/>
</dbReference>
<accession>A0A8H4UCT0</accession>
<dbReference type="PANTHER" id="PTHR16023">
    <property type="entry name" value="TAX1 BINDING PROTEIN-RELATED"/>
    <property type="match status" value="1"/>
</dbReference>
<reference evidence="1" key="1">
    <citation type="journal article" date="2020" name="BMC Genomics">
        <title>Correction to: Identification and distribution of gene clusters required for synthesis of sphingolipid metabolism inhibitors in diverse species of the filamentous fungus Fusarium.</title>
        <authorList>
            <person name="Kim H.S."/>
            <person name="Lohmar J.M."/>
            <person name="Busman M."/>
            <person name="Brown D.W."/>
            <person name="Naumann T.A."/>
            <person name="Divon H.H."/>
            <person name="Lysoe E."/>
            <person name="Uhlig S."/>
            <person name="Proctor R.H."/>
        </authorList>
    </citation>
    <scope>NUCLEOTIDE SEQUENCE</scope>
    <source>
        <strain evidence="1">NRRL 22465</strain>
    </source>
</reference>
<evidence type="ECO:0000313" key="1">
    <source>
        <dbReference type="EMBL" id="KAF4973795.1"/>
    </source>
</evidence>
<evidence type="ECO:0000313" key="2">
    <source>
        <dbReference type="Proteomes" id="UP000635477"/>
    </source>
</evidence>
<comment type="caution">
    <text evidence="1">The sequence shown here is derived from an EMBL/GenBank/DDBJ whole genome shotgun (WGS) entry which is preliminary data.</text>
</comment>
<keyword evidence="2" id="KW-1185">Reference proteome</keyword>